<evidence type="ECO:0000256" key="1">
    <source>
        <dbReference type="SAM" id="SignalP"/>
    </source>
</evidence>
<evidence type="ECO:0000313" key="2">
    <source>
        <dbReference type="EMBL" id="MBW63645.1"/>
    </source>
</evidence>
<reference evidence="2" key="1">
    <citation type="submission" date="2018-01" db="EMBL/GenBank/DDBJ databases">
        <title>An insight into the sialome of Amazonian anophelines.</title>
        <authorList>
            <person name="Ribeiro J.M."/>
            <person name="Scarpassa V."/>
            <person name="Calvo E."/>
        </authorList>
    </citation>
    <scope>NUCLEOTIDE SEQUENCE</scope>
    <source>
        <tissue evidence="2">Salivary glands</tissue>
    </source>
</reference>
<feature type="signal peptide" evidence="1">
    <location>
        <begin position="1"/>
        <end position="18"/>
    </location>
</feature>
<keyword evidence="1" id="KW-0732">Signal</keyword>
<dbReference type="AlphaFoldDB" id="A0A2M4CEH6"/>
<organism evidence="2">
    <name type="scientific">Anopheles marajoara</name>
    <dbReference type="NCBI Taxonomy" id="58244"/>
    <lineage>
        <taxon>Eukaryota</taxon>
        <taxon>Metazoa</taxon>
        <taxon>Ecdysozoa</taxon>
        <taxon>Arthropoda</taxon>
        <taxon>Hexapoda</taxon>
        <taxon>Insecta</taxon>
        <taxon>Pterygota</taxon>
        <taxon>Neoptera</taxon>
        <taxon>Endopterygota</taxon>
        <taxon>Diptera</taxon>
        <taxon>Nematocera</taxon>
        <taxon>Culicoidea</taxon>
        <taxon>Culicidae</taxon>
        <taxon>Anophelinae</taxon>
        <taxon>Anopheles</taxon>
    </lineage>
</organism>
<accession>A0A2M4CEH6</accession>
<feature type="chain" id="PRO_5014837596" evidence="1">
    <location>
        <begin position="19"/>
        <end position="70"/>
    </location>
</feature>
<name>A0A2M4CEH6_9DIPT</name>
<sequence length="70" mass="8019">MITIELCGFLLVLGSSSSLHLESTLLAWQGGLIRLHIRTNVRKRECLRPLAILTYTRNAQRRTHNVFRAC</sequence>
<dbReference type="EMBL" id="GGFJ01014504">
    <property type="protein sequence ID" value="MBW63645.1"/>
    <property type="molecule type" value="Transcribed_RNA"/>
</dbReference>
<protein>
    <submittedName>
        <fullName evidence="2">Putative secreted protein</fullName>
    </submittedName>
</protein>
<proteinExistence type="predicted"/>